<feature type="region of interest" description="Disordered" evidence="1">
    <location>
        <begin position="37"/>
        <end position="80"/>
    </location>
</feature>
<proteinExistence type="predicted"/>
<evidence type="ECO:0000256" key="1">
    <source>
        <dbReference type="SAM" id="MobiDB-lite"/>
    </source>
</evidence>
<keyword evidence="3" id="KW-1185">Reference proteome</keyword>
<reference evidence="2" key="1">
    <citation type="submission" date="2020-08" db="EMBL/GenBank/DDBJ databases">
        <title>Multicomponent nature underlies the extraordinary mechanical properties of spider dragline silk.</title>
        <authorList>
            <person name="Kono N."/>
            <person name="Nakamura H."/>
            <person name="Mori M."/>
            <person name="Yoshida Y."/>
            <person name="Ohtoshi R."/>
            <person name="Malay A.D."/>
            <person name="Moran D.A.P."/>
            <person name="Tomita M."/>
            <person name="Numata K."/>
            <person name="Arakawa K."/>
        </authorList>
    </citation>
    <scope>NUCLEOTIDE SEQUENCE</scope>
</reference>
<gene>
    <name evidence="2" type="ORF">NPIL_28891</name>
</gene>
<organism evidence="2 3">
    <name type="scientific">Nephila pilipes</name>
    <name type="common">Giant wood spider</name>
    <name type="synonym">Nephila maculata</name>
    <dbReference type="NCBI Taxonomy" id="299642"/>
    <lineage>
        <taxon>Eukaryota</taxon>
        <taxon>Metazoa</taxon>
        <taxon>Ecdysozoa</taxon>
        <taxon>Arthropoda</taxon>
        <taxon>Chelicerata</taxon>
        <taxon>Arachnida</taxon>
        <taxon>Araneae</taxon>
        <taxon>Araneomorphae</taxon>
        <taxon>Entelegynae</taxon>
        <taxon>Araneoidea</taxon>
        <taxon>Nephilidae</taxon>
        <taxon>Nephila</taxon>
    </lineage>
</organism>
<dbReference type="AlphaFoldDB" id="A0A8X6M9Q6"/>
<accession>A0A8X6M9Q6</accession>
<sequence length="80" mass="8934">MSRPRLSIQEALALLEEFSLDTESVLSDDSIDYEDYAPPQFPTEPLPNNFDEVSDEADDDIHLPGPSQLANVTWGEKSSH</sequence>
<evidence type="ECO:0000313" key="3">
    <source>
        <dbReference type="Proteomes" id="UP000887013"/>
    </source>
</evidence>
<name>A0A8X6M9Q6_NEPPI</name>
<protein>
    <submittedName>
        <fullName evidence="2">Uncharacterized protein</fullName>
    </submittedName>
</protein>
<comment type="caution">
    <text evidence="2">The sequence shown here is derived from an EMBL/GenBank/DDBJ whole genome shotgun (WGS) entry which is preliminary data.</text>
</comment>
<dbReference type="EMBL" id="BMAW01042508">
    <property type="protein sequence ID" value="GFS34593.1"/>
    <property type="molecule type" value="Genomic_DNA"/>
</dbReference>
<evidence type="ECO:0000313" key="2">
    <source>
        <dbReference type="EMBL" id="GFS34593.1"/>
    </source>
</evidence>
<dbReference type="Proteomes" id="UP000887013">
    <property type="component" value="Unassembled WGS sequence"/>
</dbReference>